<evidence type="ECO:0000256" key="2">
    <source>
        <dbReference type="SAM" id="Phobius"/>
    </source>
</evidence>
<comment type="caution">
    <text evidence="3">The sequence shown here is derived from an EMBL/GenBank/DDBJ whole genome shotgun (WGS) entry which is preliminary data.</text>
</comment>
<dbReference type="EMBL" id="CAJNJA010049931">
    <property type="protein sequence ID" value="CAE7839181.1"/>
    <property type="molecule type" value="Genomic_DNA"/>
</dbReference>
<proteinExistence type="predicted"/>
<evidence type="ECO:0000256" key="1">
    <source>
        <dbReference type="SAM" id="MobiDB-lite"/>
    </source>
</evidence>
<feature type="transmembrane region" description="Helical" evidence="2">
    <location>
        <begin position="61"/>
        <end position="85"/>
    </location>
</feature>
<keyword evidence="4" id="KW-1185">Reference proteome</keyword>
<organism evidence="3 4">
    <name type="scientific">Symbiodinium necroappetens</name>
    <dbReference type="NCBI Taxonomy" id="1628268"/>
    <lineage>
        <taxon>Eukaryota</taxon>
        <taxon>Sar</taxon>
        <taxon>Alveolata</taxon>
        <taxon>Dinophyceae</taxon>
        <taxon>Suessiales</taxon>
        <taxon>Symbiodiniaceae</taxon>
        <taxon>Symbiodinium</taxon>
    </lineage>
</organism>
<feature type="compositionally biased region" description="Low complexity" evidence="1">
    <location>
        <begin position="236"/>
        <end position="271"/>
    </location>
</feature>
<accession>A0A812ZV92</accession>
<feature type="region of interest" description="Disordered" evidence="1">
    <location>
        <begin position="179"/>
        <end position="199"/>
    </location>
</feature>
<feature type="transmembrane region" description="Helical" evidence="2">
    <location>
        <begin position="35"/>
        <end position="54"/>
    </location>
</feature>
<dbReference type="OrthoDB" id="428892at2759"/>
<feature type="region of interest" description="Disordered" evidence="1">
    <location>
        <begin position="366"/>
        <end position="436"/>
    </location>
</feature>
<feature type="compositionally biased region" description="Basic and acidic residues" evidence="1">
    <location>
        <begin position="275"/>
        <end position="284"/>
    </location>
</feature>
<feature type="region of interest" description="Disordered" evidence="1">
    <location>
        <begin position="230"/>
        <end position="293"/>
    </location>
</feature>
<name>A0A812ZV92_9DINO</name>
<evidence type="ECO:0000313" key="4">
    <source>
        <dbReference type="Proteomes" id="UP000601435"/>
    </source>
</evidence>
<keyword evidence="2" id="KW-0472">Membrane</keyword>
<reference evidence="3" key="1">
    <citation type="submission" date="2021-02" db="EMBL/GenBank/DDBJ databases">
        <authorList>
            <person name="Dougan E. K."/>
            <person name="Rhodes N."/>
            <person name="Thang M."/>
            <person name="Chan C."/>
        </authorList>
    </citation>
    <scope>NUCLEOTIDE SEQUENCE</scope>
</reference>
<gene>
    <name evidence="3" type="ORF">SNEC2469_LOCUS25363</name>
</gene>
<feature type="compositionally biased region" description="Basic and acidic residues" evidence="1">
    <location>
        <begin position="366"/>
        <end position="376"/>
    </location>
</feature>
<dbReference type="AlphaFoldDB" id="A0A812ZV92"/>
<keyword evidence="2" id="KW-0812">Transmembrane</keyword>
<protein>
    <submittedName>
        <fullName evidence="3">Uncharacterized protein</fullName>
    </submittedName>
</protein>
<keyword evidence="2" id="KW-1133">Transmembrane helix</keyword>
<feature type="region of interest" description="Disordered" evidence="1">
    <location>
        <begin position="125"/>
        <end position="162"/>
    </location>
</feature>
<dbReference type="Proteomes" id="UP000601435">
    <property type="component" value="Unassembled WGS sequence"/>
</dbReference>
<sequence>MALLMRPTSPFLTRLCAGLVTSASAVCTAHWLLYPADPFCVLSLGLGAFVYVAVVGTSHSVAWYGLFAPTVMFGLLVFPRLPAWYAASLDPPPKVDHRRRPFLSTEWHLAYADVREVLRQLLRPMGAQPSSSPKGGGGHGNAGVVRHCANDGSPKWHASASEKEVRPARRCLPLAWTGAGEASDEEEADAPAPVRSKTLSAEAWEARPFSRDSTASTLSTGKYRDEFGAWRPQTCSSRPSLPSTASASSSARRPSRSTCSRSDSFRSSATHSSHKRQEASRSLDPDCSQSGAHSRELALNDVKLEDARQRASKSLEALQAKLRASRMPEIPRQAEVLAAVAEDQPGQIQEPLESVVRIRPAWSERQRGAYAERDEGTASTALRTAGAGYERMPAPQAPLRLAEASQAREVDRHARRALRPEPSTLGQRYFDPADGV</sequence>
<evidence type="ECO:0000313" key="3">
    <source>
        <dbReference type="EMBL" id="CAE7839181.1"/>
    </source>
</evidence>